<dbReference type="EMBL" id="QRAP01000009">
    <property type="protein sequence ID" value="RDK87448.1"/>
    <property type="molecule type" value="Genomic_DNA"/>
</dbReference>
<reference evidence="1 2" key="1">
    <citation type="submission" date="2018-07" db="EMBL/GenBank/DDBJ databases">
        <title>Genomic Encyclopedia of Type Strains, Phase IV (KMG-IV): sequencing the most valuable type-strain genomes for metagenomic binning, comparative biology and taxonomic classification.</title>
        <authorList>
            <person name="Goeker M."/>
        </authorList>
    </citation>
    <scope>NUCLEOTIDE SEQUENCE [LARGE SCALE GENOMIC DNA]</scope>
    <source>
        <strain evidence="1 2">DSM 103736</strain>
    </source>
</reference>
<dbReference type="Gene3D" id="3.90.1710.10">
    <property type="entry name" value="Enterococcus faecalis V583 domain"/>
    <property type="match status" value="1"/>
</dbReference>
<dbReference type="AlphaFoldDB" id="A0A370QGF8"/>
<dbReference type="OrthoDB" id="6193532at2"/>
<comment type="caution">
    <text evidence="1">The sequence shown here is derived from an EMBL/GenBank/DDBJ whole genome shotgun (WGS) entry which is preliminary data.</text>
</comment>
<accession>A0A370QGF8</accession>
<dbReference type="Gene3D" id="3.90.1700.10">
    <property type="entry name" value="v583 domain like"/>
    <property type="match status" value="1"/>
</dbReference>
<name>A0A370QGF8_9GAMM</name>
<dbReference type="InterPro" id="IPR009499">
    <property type="entry name" value="AllG-like"/>
</dbReference>
<dbReference type="InterPro" id="IPR024033">
    <property type="entry name" value="OXTCase_su_AllG_h-dom"/>
</dbReference>
<dbReference type="Gene3D" id="1.10.10.660">
    <property type="entry name" value="conserved protein of unknown function from Enterococcus faecalis V583"/>
    <property type="match status" value="1"/>
</dbReference>
<keyword evidence="2" id="KW-1185">Reference proteome</keyword>
<proteinExistence type="predicted"/>
<dbReference type="Proteomes" id="UP000254848">
    <property type="component" value="Unassembled WGS sequence"/>
</dbReference>
<dbReference type="RefSeq" id="WP_115459764.1">
    <property type="nucleotide sequence ID" value="NZ_QRAP01000009.1"/>
</dbReference>
<gene>
    <name evidence="1" type="ORF">C8D90_10943</name>
</gene>
<organism evidence="1 2">
    <name type="scientific">Enterobacillus tribolii</name>
    <dbReference type="NCBI Taxonomy" id="1487935"/>
    <lineage>
        <taxon>Bacteria</taxon>
        <taxon>Pseudomonadati</taxon>
        <taxon>Pseudomonadota</taxon>
        <taxon>Gammaproteobacteria</taxon>
        <taxon>Enterobacterales</taxon>
        <taxon>Hafniaceae</taxon>
        <taxon>Enterobacillus</taxon>
    </lineage>
</organism>
<evidence type="ECO:0000313" key="1">
    <source>
        <dbReference type="EMBL" id="RDK87448.1"/>
    </source>
</evidence>
<protein>
    <submittedName>
        <fullName evidence="1">Uncharacterized protein DUF1116</fullName>
    </submittedName>
</protein>
<evidence type="ECO:0000313" key="2">
    <source>
        <dbReference type="Proteomes" id="UP000254848"/>
    </source>
</evidence>
<sequence length="423" mass="45231">MYKSIAEANDAIIERIKAARPHWIDVRPAADVIPELQQGRKLLHAGPPICWQDMTGPMRGACIGASLFEGWAASEEEAAALLENGEITFIPCHHVNAVGPMGGITSATMPVIVVKNVTHGNSAYCNLNEGIGKVMRFGAYGPDVQQRLRWMRDTLAPVLSRVLRDTENGIDLTALMAQAITMGDEFHQRNIAASALLMRTLAPKIALLDGDKEKLGEVLQFLSVTDQFFLNLAMAYCKAVMDAAAAIKAGSIVTAMTRNGRNFGIRVSGLGDRWFTAPVNTPQGLFFTGFSQDDANPDIGDSAITETFGIGGAAMIAAPGVTRFVGAGGMEAAQETSEEMSEIYLQHNPLLQIPSWNFQGACLGLDIRRVVETGITPLINTGIAHKDAGIGQVGAGTVRAPLPCFEQALEALAEAMNIKAEVE</sequence>
<dbReference type="Pfam" id="PF06545">
    <property type="entry name" value="AllG"/>
    <property type="match status" value="1"/>
</dbReference>